<name>A0ABP7S6K5_9BACT</name>
<proteinExistence type="predicted"/>
<accession>A0ABP7S6K5</accession>
<sequence length="122" mass="13795">MKKIYTAFCLLLLMISGQTLVAQTMVANDAILHERVTALSRRIAETAKLNEGQYVNVKRLNLIMMTEMETIKVRLAATPDKMDEQLAELQAHYDWNLASLLKPQQLAAYNKSKISTLALSDR</sequence>
<evidence type="ECO:0000313" key="2">
    <source>
        <dbReference type="EMBL" id="GAA4007482.1"/>
    </source>
</evidence>
<gene>
    <name evidence="2" type="ORF">GCM10022408_19310</name>
</gene>
<evidence type="ECO:0000256" key="1">
    <source>
        <dbReference type="SAM" id="SignalP"/>
    </source>
</evidence>
<dbReference type="Proteomes" id="UP001500567">
    <property type="component" value="Unassembled WGS sequence"/>
</dbReference>
<comment type="caution">
    <text evidence="2">The sequence shown here is derived from an EMBL/GenBank/DDBJ whole genome shotgun (WGS) entry which is preliminary data.</text>
</comment>
<organism evidence="2 3">
    <name type="scientific">Hymenobacter fastidiosus</name>
    <dbReference type="NCBI Taxonomy" id="486264"/>
    <lineage>
        <taxon>Bacteria</taxon>
        <taxon>Pseudomonadati</taxon>
        <taxon>Bacteroidota</taxon>
        <taxon>Cytophagia</taxon>
        <taxon>Cytophagales</taxon>
        <taxon>Hymenobacteraceae</taxon>
        <taxon>Hymenobacter</taxon>
    </lineage>
</organism>
<evidence type="ECO:0000313" key="3">
    <source>
        <dbReference type="Proteomes" id="UP001500567"/>
    </source>
</evidence>
<dbReference type="EMBL" id="BAABDJ010000015">
    <property type="protein sequence ID" value="GAA4007482.1"/>
    <property type="molecule type" value="Genomic_DNA"/>
</dbReference>
<keyword evidence="1" id="KW-0732">Signal</keyword>
<keyword evidence="3" id="KW-1185">Reference proteome</keyword>
<feature type="chain" id="PRO_5045038498" evidence="1">
    <location>
        <begin position="22"/>
        <end position="122"/>
    </location>
</feature>
<feature type="signal peptide" evidence="1">
    <location>
        <begin position="1"/>
        <end position="21"/>
    </location>
</feature>
<dbReference type="RefSeq" id="WP_345072638.1">
    <property type="nucleotide sequence ID" value="NZ_BAABDJ010000015.1"/>
</dbReference>
<reference evidence="3" key="1">
    <citation type="journal article" date="2019" name="Int. J. Syst. Evol. Microbiol.">
        <title>The Global Catalogue of Microorganisms (GCM) 10K type strain sequencing project: providing services to taxonomists for standard genome sequencing and annotation.</title>
        <authorList>
            <consortium name="The Broad Institute Genomics Platform"/>
            <consortium name="The Broad Institute Genome Sequencing Center for Infectious Disease"/>
            <person name="Wu L."/>
            <person name="Ma J."/>
        </authorList>
    </citation>
    <scope>NUCLEOTIDE SEQUENCE [LARGE SCALE GENOMIC DNA]</scope>
    <source>
        <strain evidence="3">JCM 17224</strain>
    </source>
</reference>
<protein>
    <submittedName>
        <fullName evidence="2">Uncharacterized protein</fullName>
    </submittedName>
</protein>